<evidence type="ECO:0000313" key="7">
    <source>
        <dbReference type="EMBL" id="KAK8846776.1"/>
    </source>
</evidence>
<keyword evidence="5 6" id="KW-0472">Membrane</keyword>
<evidence type="ECO:0000256" key="2">
    <source>
        <dbReference type="ARBA" id="ARBA00009012"/>
    </source>
</evidence>
<sequence>MAPLYPSAAIIATTLGLHGYRKGSLSLSGAVAAFLVGYGHMANPVKVFGTTMIGMYLIGSRATKVKVDVKAKLEEGPDPLKPSGNRNWGQVLSSSLPGLIAALLYRFGPAASLDKRNVVLALHPLSRPLIYTSLGLNATILADTLASELGILSTSPPIYLPTLRPCPPGTNGGISLLGLGTSILGGGLIGLVMVCDLLIESGGVGDRGYAWVAELLGMGMGLGLAGSLLDSILGAFFQPTYYSTSTKRVLTDTSSAPHAISPDVKRIGYGIDVLSNSGVNFICGCALAGGGYWYGSL</sequence>
<dbReference type="PANTHER" id="PTHR13353:SF5">
    <property type="entry name" value="TRANSMEMBRANE PROTEIN 19"/>
    <property type="match status" value="1"/>
</dbReference>
<dbReference type="Pfam" id="PF01940">
    <property type="entry name" value="DUF92"/>
    <property type="match status" value="1"/>
</dbReference>
<comment type="caution">
    <text evidence="7">The sequence shown here is derived from an EMBL/GenBank/DDBJ whole genome shotgun (WGS) entry which is preliminary data.</text>
</comment>
<name>A0AAW0YV20_9TREE</name>
<dbReference type="InterPro" id="IPR002794">
    <property type="entry name" value="DUF92_TMEM19"/>
</dbReference>
<dbReference type="PANTHER" id="PTHR13353">
    <property type="entry name" value="TRANSMEMBRANE PROTEIN 19"/>
    <property type="match status" value="1"/>
</dbReference>
<dbReference type="KEGG" id="kne:92183122"/>
<dbReference type="AlphaFoldDB" id="A0AAW0YV20"/>
<evidence type="ECO:0000256" key="5">
    <source>
        <dbReference type="ARBA" id="ARBA00023136"/>
    </source>
</evidence>
<evidence type="ECO:0000313" key="8">
    <source>
        <dbReference type="Proteomes" id="UP001388673"/>
    </source>
</evidence>
<reference evidence="7 8" key="1">
    <citation type="journal article" date="2024" name="bioRxiv">
        <title>Comparative genomics of Cryptococcus and Kwoniella reveals pathogenesis evolution and contrasting karyotype dynamics via intercentromeric recombination or chromosome fusion.</title>
        <authorList>
            <person name="Coelho M.A."/>
            <person name="David-Palma M."/>
            <person name="Shea T."/>
            <person name="Bowers K."/>
            <person name="McGinley-Smith S."/>
            <person name="Mohammad A.W."/>
            <person name="Gnirke A."/>
            <person name="Yurkov A.M."/>
            <person name="Nowrousian M."/>
            <person name="Sun S."/>
            <person name="Cuomo C.A."/>
            <person name="Heitman J."/>
        </authorList>
    </citation>
    <scope>NUCLEOTIDE SEQUENCE [LARGE SCALE GENOMIC DNA]</scope>
    <source>
        <strain evidence="7 8">CBS 13917</strain>
    </source>
</reference>
<evidence type="ECO:0008006" key="9">
    <source>
        <dbReference type="Google" id="ProtNLM"/>
    </source>
</evidence>
<dbReference type="Proteomes" id="UP001388673">
    <property type="component" value="Unassembled WGS sequence"/>
</dbReference>
<dbReference type="GeneID" id="92183122"/>
<dbReference type="RefSeq" id="XP_066800726.1">
    <property type="nucleotide sequence ID" value="XM_066948953.1"/>
</dbReference>
<gene>
    <name evidence="7" type="ORF">IAR55_005864</name>
</gene>
<keyword evidence="8" id="KW-1185">Reference proteome</keyword>
<comment type="subcellular location">
    <subcellularLocation>
        <location evidence="1">Membrane</location>
        <topology evidence="1">Multi-pass membrane protein</topology>
    </subcellularLocation>
</comment>
<dbReference type="EMBL" id="JBCAWK010000011">
    <property type="protein sequence ID" value="KAK8846776.1"/>
    <property type="molecule type" value="Genomic_DNA"/>
</dbReference>
<organism evidence="7 8">
    <name type="scientific">Kwoniella newhampshirensis</name>
    <dbReference type="NCBI Taxonomy" id="1651941"/>
    <lineage>
        <taxon>Eukaryota</taxon>
        <taxon>Fungi</taxon>
        <taxon>Dikarya</taxon>
        <taxon>Basidiomycota</taxon>
        <taxon>Agaricomycotina</taxon>
        <taxon>Tremellomycetes</taxon>
        <taxon>Tremellales</taxon>
        <taxon>Cryptococcaceae</taxon>
        <taxon>Kwoniella</taxon>
    </lineage>
</organism>
<accession>A0AAW0YV20</accession>
<feature type="transmembrane region" description="Helical" evidence="6">
    <location>
        <begin position="172"/>
        <end position="199"/>
    </location>
</feature>
<evidence type="ECO:0000256" key="3">
    <source>
        <dbReference type="ARBA" id="ARBA00022692"/>
    </source>
</evidence>
<evidence type="ECO:0000256" key="4">
    <source>
        <dbReference type="ARBA" id="ARBA00022989"/>
    </source>
</evidence>
<evidence type="ECO:0000256" key="1">
    <source>
        <dbReference type="ARBA" id="ARBA00004141"/>
    </source>
</evidence>
<keyword evidence="3 6" id="KW-0812">Transmembrane</keyword>
<protein>
    <recommendedName>
        <fullName evidence="9">TIGR00297 family protein</fullName>
    </recommendedName>
</protein>
<keyword evidence="4 6" id="KW-1133">Transmembrane helix</keyword>
<proteinExistence type="inferred from homology"/>
<comment type="similarity">
    <text evidence="2">Belongs to the TMEM19 family.</text>
</comment>
<feature type="transmembrane region" description="Helical" evidence="6">
    <location>
        <begin position="211"/>
        <end position="237"/>
    </location>
</feature>
<dbReference type="GO" id="GO:0016020">
    <property type="term" value="C:membrane"/>
    <property type="evidence" value="ECO:0007669"/>
    <property type="project" value="UniProtKB-SubCell"/>
</dbReference>
<evidence type="ECO:0000256" key="6">
    <source>
        <dbReference type="SAM" id="Phobius"/>
    </source>
</evidence>